<dbReference type="GO" id="GO:0008168">
    <property type="term" value="F:methyltransferase activity"/>
    <property type="evidence" value="ECO:0007669"/>
    <property type="project" value="UniProtKB-KW"/>
</dbReference>
<keyword evidence="6" id="KW-1185">Reference proteome</keyword>
<dbReference type="GO" id="GO:0032259">
    <property type="term" value="P:methylation"/>
    <property type="evidence" value="ECO:0007669"/>
    <property type="project" value="UniProtKB-KW"/>
</dbReference>
<dbReference type="Gene3D" id="3.40.50.150">
    <property type="entry name" value="Vaccinia Virus protein VP39"/>
    <property type="match status" value="1"/>
</dbReference>
<sequence>MHTQLFPDLLERHLVAELMDDPELDAGEHRQALEGLRRINKVSMTTRKLWHSIRKLSRRLKRPLTVLDVACGGGDVLVELGQRARRNHVSLKFTGLDISSTAVQQTQANATQAGVDLETLQFDILGDARLPPHDVVFCSLFLHHLEIPDAVSVLRKMSAAAEHELLVSDLVRSRTGHLLAWVGTRLLSSSKIVHTDGPLSVEAAFTPEELREISLSAELGSAQIQKFFPERMLLRWTPSTSANS</sequence>
<proteinExistence type="predicted"/>
<dbReference type="KEGG" id="tpol:Mal48_14890"/>
<dbReference type="Proteomes" id="UP000315724">
    <property type="component" value="Chromosome"/>
</dbReference>
<evidence type="ECO:0000256" key="2">
    <source>
        <dbReference type="ARBA" id="ARBA00022679"/>
    </source>
</evidence>
<dbReference type="CDD" id="cd02440">
    <property type="entry name" value="AdoMet_MTases"/>
    <property type="match status" value="1"/>
</dbReference>
<evidence type="ECO:0000256" key="1">
    <source>
        <dbReference type="ARBA" id="ARBA00022603"/>
    </source>
</evidence>
<evidence type="ECO:0000313" key="5">
    <source>
        <dbReference type="EMBL" id="QDT32246.1"/>
    </source>
</evidence>
<gene>
    <name evidence="5" type="ORF">Mal48_14890</name>
</gene>
<dbReference type="InterPro" id="IPR029063">
    <property type="entry name" value="SAM-dependent_MTases_sf"/>
</dbReference>
<dbReference type="InterPro" id="IPR041698">
    <property type="entry name" value="Methyltransf_25"/>
</dbReference>
<keyword evidence="2" id="KW-0808">Transferase</keyword>
<name>A0A517QKS1_9PLAN</name>
<dbReference type="Pfam" id="PF13649">
    <property type="entry name" value="Methyltransf_25"/>
    <property type="match status" value="1"/>
</dbReference>
<evidence type="ECO:0000313" key="6">
    <source>
        <dbReference type="Proteomes" id="UP000315724"/>
    </source>
</evidence>
<dbReference type="OrthoDB" id="9800454at2"/>
<dbReference type="EMBL" id="CP036267">
    <property type="protein sequence ID" value="QDT32246.1"/>
    <property type="molecule type" value="Genomic_DNA"/>
</dbReference>
<evidence type="ECO:0000256" key="3">
    <source>
        <dbReference type="ARBA" id="ARBA00022691"/>
    </source>
</evidence>
<feature type="domain" description="Methyltransferase" evidence="4">
    <location>
        <begin position="66"/>
        <end position="159"/>
    </location>
</feature>
<protein>
    <recommendedName>
        <fullName evidence="4">Methyltransferase domain-containing protein</fullName>
    </recommendedName>
</protein>
<reference evidence="5 6" key="1">
    <citation type="submission" date="2019-02" db="EMBL/GenBank/DDBJ databases">
        <title>Deep-cultivation of Planctomycetes and their phenomic and genomic characterization uncovers novel biology.</title>
        <authorList>
            <person name="Wiegand S."/>
            <person name="Jogler M."/>
            <person name="Boedeker C."/>
            <person name="Pinto D."/>
            <person name="Vollmers J."/>
            <person name="Rivas-Marin E."/>
            <person name="Kohn T."/>
            <person name="Peeters S.H."/>
            <person name="Heuer A."/>
            <person name="Rast P."/>
            <person name="Oberbeckmann S."/>
            <person name="Bunk B."/>
            <person name="Jeske O."/>
            <person name="Meyerdierks A."/>
            <person name="Storesund J.E."/>
            <person name="Kallscheuer N."/>
            <person name="Luecker S."/>
            <person name="Lage O.M."/>
            <person name="Pohl T."/>
            <person name="Merkel B.J."/>
            <person name="Hornburger P."/>
            <person name="Mueller R.-W."/>
            <person name="Bruemmer F."/>
            <person name="Labrenz M."/>
            <person name="Spormann A.M."/>
            <person name="Op den Camp H."/>
            <person name="Overmann J."/>
            <person name="Amann R."/>
            <person name="Jetten M.S.M."/>
            <person name="Mascher T."/>
            <person name="Medema M.H."/>
            <person name="Devos D.P."/>
            <person name="Kaster A.-K."/>
            <person name="Ovreas L."/>
            <person name="Rohde M."/>
            <person name="Galperin M.Y."/>
            <person name="Jogler C."/>
        </authorList>
    </citation>
    <scope>NUCLEOTIDE SEQUENCE [LARGE SCALE GENOMIC DNA]</scope>
    <source>
        <strain evidence="5 6">Mal48</strain>
    </source>
</reference>
<dbReference type="RefSeq" id="WP_145197387.1">
    <property type="nucleotide sequence ID" value="NZ_CP036267.1"/>
</dbReference>
<dbReference type="SUPFAM" id="SSF53335">
    <property type="entry name" value="S-adenosyl-L-methionine-dependent methyltransferases"/>
    <property type="match status" value="1"/>
</dbReference>
<accession>A0A517QKS1</accession>
<evidence type="ECO:0000259" key="4">
    <source>
        <dbReference type="Pfam" id="PF13649"/>
    </source>
</evidence>
<keyword evidence="3" id="KW-0949">S-adenosyl-L-methionine</keyword>
<dbReference type="PANTHER" id="PTHR43464:SF19">
    <property type="entry name" value="UBIQUINONE BIOSYNTHESIS O-METHYLTRANSFERASE, MITOCHONDRIAL"/>
    <property type="match status" value="1"/>
</dbReference>
<organism evidence="5 6">
    <name type="scientific">Thalassoglobus polymorphus</name>
    <dbReference type="NCBI Taxonomy" id="2527994"/>
    <lineage>
        <taxon>Bacteria</taxon>
        <taxon>Pseudomonadati</taxon>
        <taxon>Planctomycetota</taxon>
        <taxon>Planctomycetia</taxon>
        <taxon>Planctomycetales</taxon>
        <taxon>Planctomycetaceae</taxon>
        <taxon>Thalassoglobus</taxon>
    </lineage>
</organism>
<keyword evidence="1" id="KW-0489">Methyltransferase</keyword>
<dbReference type="PANTHER" id="PTHR43464">
    <property type="entry name" value="METHYLTRANSFERASE"/>
    <property type="match status" value="1"/>
</dbReference>
<dbReference type="AlphaFoldDB" id="A0A517QKS1"/>